<dbReference type="InterPro" id="IPR001509">
    <property type="entry name" value="Epimerase_deHydtase"/>
</dbReference>
<dbReference type="InterPro" id="IPR050177">
    <property type="entry name" value="Lipid_A_modif_metabolic_enz"/>
</dbReference>
<dbReference type="SUPFAM" id="SSF51735">
    <property type="entry name" value="NAD(P)-binding Rossmann-fold domains"/>
    <property type="match status" value="1"/>
</dbReference>
<sequence>MTTGGRLRSVLITGGRGNLGRKLTAHLIASDLAERVVALDRPGAPSSAPHSRVHDVTADLADPRDGALAAAIEGVDAVVHFAASNPAPNAPWDQSRESFEMTLRVAHEAVRAGARRIVFASSNHAMGKYKDAPYARRIGPGELGPETLPAPGTLFDTDEGVLDGVAYGATKLLGESAFGVAAERSGGRTTSVSLRIGWCQAGENRAETINAAGGGASPGEETPSYRRALRWFRNMWLSDRDFAQLLERALLADASGWPSPAVVVNGMSANRGMAWDLRPGERWLGYRPQDDVWTALGLEPPPAE</sequence>
<accession>A0ABT1LFQ7</accession>
<evidence type="ECO:0000313" key="2">
    <source>
        <dbReference type="EMBL" id="MCP8940332.1"/>
    </source>
</evidence>
<dbReference type="PANTHER" id="PTHR43245">
    <property type="entry name" value="BIFUNCTIONAL POLYMYXIN RESISTANCE PROTEIN ARNA"/>
    <property type="match status" value="1"/>
</dbReference>
<dbReference type="Pfam" id="PF01370">
    <property type="entry name" value="Epimerase"/>
    <property type="match status" value="1"/>
</dbReference>
<proteinExistence type="predicted"/>
<evidence type="ECO:0000313" key="3">
    <source>
        <dbReference type="Proteomes" id="UP001205890"/>
    </source>
</evidence>
<dbReference type="EMBL" id="JANCLU010000020">
    <property type="protein sequence ID" value="MCP8940332.1"/>
    <property type="molecule type" value="Genomic_DNA"/>
</dbReference>
<feature type="domain" description="NAD-dependent epimerase/dehydratase" evidence="1">
    <location>
        <begin position="10"/>
        <end position="143"/>
    </location>
</feature>
<reference evidence="2 3" key="1">
    <citation type="submission" date="2022-07" db="EMBL/GenBank/DDBJ databases">
        <authorList>
            <person name="Li W.-J."/>
            <person name="Deng Q.-Q."/>
        </authorList>
    </citation>
    <scope>NUCLEOTIDE SEQUENCE [LARGE SCALE GENOMIC DNA]</scope>
    <source>
        <strain evidence="2 3">SYSU M60028</strain>
    </source>
</reference>
<dbReference type="RefSeq" id="WP_254744933.1">
    <property type="nucleotide sequence ID" value="NZ_JANCLU010000020.1"/>
</dbReference>
<evidence type="ECO:0000259" key="1">
    <source>
        <dbReference type="Pfam" id="PF01370"/>
    </source>
</evidence>
<dbReference type="InterPro" id="IPR036291">
    <property type="entry name" value="NAD(P)-bd_dom_sf"/>
</dbReference>
<gene>
    <name evidence="2" type="ORF">NK718_17535</name>
</gene>
<name>A0ABT1LFQ7_9HYPH</name>
<dbReference type="Proteomes" id="UP001205890">
    <property type="component" value="Unassembled WGS sequence"/>
</dbReference>
<dbReference type="Gene3D" id="3.40.50.720">
    <property type="entry name" value="NAD(P)-binding Rossmann-like Domain"/>
    <property type="match status" value="1"/>
</dbReference>
<keyword evidence="3" id="KW-1185">Reference proteome</keyword>
<protein>
    <submittedName>
        <fullName evidence="2">NAD(P)-dependent oxidoreductase</fullName>
    </submittedName>
</protein>
<organism evidence="2 3">
    <name type="scientific">Alsobacter ponti</name>
    <dbReference type="NCBI Taxonomy" id="2962936"/>
    <lineage>
        <taxon>Bacteria</taxon>
        <taxon>Pseudomonadati</taxon>
        <taxon>Pseudomonadota</taxon>
        <taxon>Alphaproteobacteria</taxon>
        <taxon>Hyphomicrobiales</taxon>
        <taxon>Alsobacteraceae</taxon>
        <taxon>Alsobacter</taxon>
    </lineage>
</organism>
<comment type="caution">
    <text evidence="2">The sequence shown here is derived from an EMBL/GenBank/DDBJ whole genome shotgun (WGS) entry which is preliminary data.</text>
</comment>